<evidence type="ECO:0000313" key="2">
    <source>
        <dbReference type="Proteomes" id="UP000018198"/>
    </source>
</evidence>
<dbReference type="Proteomes" id="UP000018198">
    <property type="component" value="Unassembled WGS sequence"/>
</dbReference>
<dbReference type="Pfam" id="PF01986">
    <property type="entry name" value="DUF123"/>
    <property type="match status" value="1"/>
</dbReference>
<dbReference type="RefSeq" id="WP_021836977.1">
    <property type="nucleotide sequence ID" value="NZ_CAQM01000857.1"/>
</dbReference>
<name>T2JGR0_CROWT</name>
<dbReference type="AlphaFoldDB" id="T2JGR0"/>
<reference evidence="1 2" key="1">
    <citation type="submission" date="2013-01" db="EMBL/GenBank/DDBJ databases">
        <authorList>
            <person name="Bench S."/>
        </authorList>
    </citation>
    <scope>NUCLEOTIDE SEQUENCE [LARGE SCALE GENOMIC DNA]</scope>
    <source>
        <strain evidence="1 2">WH 0401</strain>
    </source>
</reference>
<sequence length="143" mass="16494">MIDLPSQAGTYCLVFSCSISSSVTIGKLGTYQVKPGYYYCYIGSAFGKGGLKSRINRHLQINKRNHWHLDYLRPHFTPVEIYYSTDTIKLECIWAKLLLEDKQSHIPIKNFGSSDCHCRTHLFYYTVRPQLNILKELIVISLT</sequence>
<gene>
    <name evidence="1" type="ORF">CWATWH0401_176</name>
</gene>
<accession>T2JGR0</accession>
<dbReference type="InterPro" id="IPR002837">
    <property type="entry name" value="DUF123"/>
</dbReference>
<dbReference type="PANTHER" id="PTHR37460:SF1">
    <property type="entry name" value="ENDONUCLEASE III"/>
    <property type="match status" value="1"/>
</dbReference>
<evidence type="ECO:0008006" key="3">
    <source>
        <dbReference type="Google" id="ProtNLM"/>
    </source>
</evidence>
<dbReference type="CDD" id="cd10441">
    <property type="entry name" value="GIY-YIG_COG1833"/>
    <property type="match status" value="1"/>
</dbReference>
<evidence type="ECO:0000313" key="1">
    <source>
        <dbReference type="EMBL" id="CCQ64296.1"/>
    </source>
</evidence>
<comment type="caution">
    <text evidence="1">The sequence shown here is derived from an EMBL/GenBank/DDBJ whole genome shotgun (WGS) entry which is preliminary data.</text>
</comment>
<reference evidence="1 2" key="2">
    <citation type="submission" date="2013-09" db="EMBL/GenBank/DDBJ databases">
        <title>Whole genome comparison of six Crocosphaera watsonii strains with differing phenotypes.</title>
        <authorList>
            <person name="Bench S.R."/>
            <person name="Heller P."/>
            <person name="Frank I."/>
            <person name="Arciniega M."/>
            <person name="Shilova I.N."/>
            <person name="Zehr J.P."/>
        </authorList>
    </citation>
    <scope>NUCLEOTIDE SEQUENCE [LARGE SCALE GENOMIC DNA]</scope>
    <source>
        <strain evidence="1 2">WH 0401</strain>
    </source>
</reference>
<organism evidence="1 2">
    <name type="scientific">Crocosphaera watsonii WH 0401</name>
    <dbReference type="NCBI Taxonomy" id="555881"/>
    <lineage>
        <taxon>Bacteria</taxon>
        <taxon>Bacillati</taxon>
        <taxon>Cyanobacteriota</taxon>
        <taxon>Cyanophyceae</taxon>
        <taxon>Oscillatoriophycideae</taxon>
        <taxon>Chroococcales</taxon>
        <taxon>Aphanothecaceae</taxon>
        <taxon>Crocosphaera</taxon>
    </lineage>
</organism>
<dbReference type="PANTHER" id="PTHR37460">
    <property type="entry name" value="ENDONUCLEASE III"/>
    <property type="match status" value="1"/>
</dbReference>
<protein>
    <recommendedName>
        <fullName evidence="3">DNA-(apurinic or apyrimidinic site) lyase</fullName>
    </recommendedName>
</protein>
<dbReference type="EMBL" id="CAQM01000857">
    <property type="protein sequence ID" value="CCQ64296.1"/>
    <property type="molecule type" value="Genomic_DNA"/>
</dbReference>
<proteinExistence type="predicted"/>